<dbReference type="Proteomes" id="UP000886998">
    <property type="component" value="Unassembled WGS sequence"/>
</dbReference>
<evidence type="ECO:0000313" key="1">
    <source>
        <dbReference type="EMBL" id="GFS47312.1"/>
    </source>
</evidence>
<proteinExistence type="predicted"/>
<comment type="caution">
    <text evidence="1">The sequence shown here is derived from an EMBL/GenBank/DDBJ whole genome shotgun (WGS) entry which is preliminary data.</text>
</comment>
<gene>
    <name evidence="1" type="ORF">TNIN_139161</name>
</gene>
<dbReference type="EMBL" id="BMAV01026098">
    <property type="protein sequence ID" value="GFS47312.1"/>
    <property type="molecule type" value="Genomic_DNA"/>
</dbReference>
<evidence type="ECO:0000313" key="2">
    <source>
        <dbReference type="Proteomes" id="UP000886998"/>
    </source>
</evidence>
<reference evidence="1" key="1">
    <citation type="submission" date="2020-08" db="EMBL/GenBank/DDBJ databases">
        <title>Multicomponent nature underlies the extraordinary mechanical properties of spider dragline silk.</title>
        <authorList>
            <person name="Kono N."/>
            <person name="Nakamura H."/>
            <person name="Mori M."/>
            <person name="Yoshida Y."/>
            <person name="Ohtoshi R."/>
            <person name="Malay A.D."/>
            <person name="Moran D.A.P."/>
            <person name="Tomita M."/>
            <person name="Numata K."/>
            <person name="Arakawa K."/>
        </authorList>
    </citation>
    <scope>NUCLEOTIDE SEQUENCE</scope>
</reference>
<keyword evidence="2" id="KW-1185">Reference proteome</keyword>
<dbReference type="AlphaFoldDB" id="A0A8X6MDT6"/>
<name>A0A8X6MDT6_9ARAC</name>
<sequence>MDKCREHNDLKKNLIQLKGRLTFMEHCIQTEREQDFPTLTNEATLVSYRKDYDDLVSLVEHTAGSKVKDSPDMFQLKKCAT</sequence>
<organism evidence="1 2">
    <name type="scientific">Trichonephila inaurata madagascariensis</name>
    <dbReference type="NCBI Taxonomy" id="2747483"/>
    <lineage>
        <taxon>Eukaryota</taxon>
        <taxon>Metazoa</taxon>
        <taxon>Ecdysozoa</taxon>
        <taxon>Arthropoda</taxon>
        <taxon>Chelicerata</taxon>
        <taxon>Arachnida</taxon>
        <taxon>Araneae</taxon>
        <taxon>Araneomorphae</taxon>
        <taxon>Entelegynae</taxon>
        <taxon>Araneoidea</taxon>
        <taxon>Nephilidae</taxon>
        <taxon>Trichonephila</taxon>
        <taxon>Trichonephila inaurata</taxon>
    </lineage>
</organism>
<accession>A0A8X6MDT6</accession>
<protein>
    <submittedName>
        <fullName evidence="1">Uncharacterized protein</fullName>
    </submittedName>
</protein>